<accession>A0AAD3D8N2</accession>
<feature type="region of interest" description="Disordered" evidence="1">
    <location>
        <begin position="300"/>
        <end position="320"/>
    </location>
</feature>
<feature type="region of interest" description="Disordered" evidence="1">
    <location>
        <begin position="140"/>
        <end position="203"/>
    </location>
</feature>
<feature type="region of interest" description="Disordered" evidence="1">
    <location>
        <begin position="17"/>
        <end position="46"/>
    </location>
</feature>
<evidence type="ECO:0000313" key="3">
    <source>
        <dbReference type="Proteomes" id="UP001054902"/>
    </source>
</evidence>
<evidence type="ECO:0000313" key="2">
    <source>
        <dbReference type="EMBL" id="GFH59758.1"/>
    </source>
</evidence>
<protein>
    <submittedName>
        <fullName evidence="2">Uncharacterized protein</fullName>
    </submittedName>
</protein>
<feature type="compositionally biased region" description="Low complexity" evidence="1">
    <location>
        <begin position="180"/>
        <end position="191"/>
    </location>
</feature>
<organism evidence="2 3">
    <name type="scientific">Chaetoceros tenuissimus</name>
    <dbReference type="NCBI Taxonomy" id="426638"/>
    <lineage>
        <taxon>Eukaryota</taxon>
        <taxon>Sar</taxon>
        <taxon>Stramenopiles</taxon>
        <taxon>Ochrophyta</taxon>
        <taxon>Bacillariophyta</taxon>
        <taxon>Coscinodiscophyceae</taxon>
        <taxon>Chaetocerotophycidae</taxon>
        <taxon>Chaetocerotales</taxon>
        <taxon>Chaetocerotaceae</taxon>
        <taxon>Chaetoceros</taxon>
    </lineage>
</organism>
<proteinExistence type="predicted"/>
<gene>
    <name evidence="2" type="ORF">CTEN210_16234</name>
</gene>
<evidence type="ECO:0000256" key="1">
    <source>
        <dbReference type="SAM" id="MobiDB-lite"/>
    </source>
</evidence>
<comment type="caution">
    <text evidence="2">The sequence shown here is derived from an EMBL/GenBank/DDBJ whole genome shotgun (WGS) entry which is preliminary data.</text>
</comment>
<reference evidence="2 3" key="1">
    <citation type="journal article" date="2021" name="Sci. Rep.">
        <title>The genome of the diatom Chaetoceros tenuissimus carries an ancient integrated fragment of an extant virus.</title>
        <authorList>
            <person name="Hongo Y."/>
            <person name="Kimura K."/>
            <person name="Takaki Y."/>
            <person name="Yoshida Y."/>
            <person name="Baba S."/>
            <person name="Kobayashi G."/>
            <person name="Nagasaki K."/>
            <person name="Hano T."/>
            <person name="Tomaru Y."/>
        </authorList>
    </citation>
    <scope>NUCLEOTIDE SEQUENCE [LARGE SCALE GENOMIC DNA]</scope>
    <source>
        <strain evidence="2 3">NIES-3715</strain>
    </source>
</reference>
<dbReference type="AlphaFoldDB" id="A0AAD3D8N2"/>
<feature type="region of interest" description="Disordered" evidence="1">
    <location>
        <begin position="476"/>
        <end position="511"/>
    </location>
</feature>
<feature type="compositionally biased region" description="Low complexity" evidence="1">
    <location>
        <begin position="34"/>
        <end position="46"/>
    </location>
</feature>
<feature type="compositionally biased region" description="Basic and acidic residues" evidence="1">
    <location>
        <begin position="488"/>
        <end position="499"/>
    </location>
</feature>
<feature type="compositionally biased region" description="Polar residues" evidence="1">
    <location>
        <begin position="160"/>
        <end position="174"/>
    </location>
</feature>
<dbReference type="EMBL" id="BLLK01000069">
    <property type="protein sequence ID" value="GFH59758.1"/>
    <property type="molecule type" value="Genomic_DNA"/>
</dbReference>
<keyword evidence="3" id="KW-1185">Reference proteome</keyword>
<feature type="compositionally biased region" description="Polar residues" evidence="1">
    <location>
        <begin position="192"/>
        <end position="203"/>
    </location>
</feature>
<feature type="compositionally biased region" description="Polar residues" evidence="1">
    <location>
        <begin position="500"/>
        <end position="511"/>
    </location>
</feature>
<sequence>MREQQQHRVVRLLPFPKPVEHKPCLSPRKRPADQISIPPSYQQPQWSYRTGVDNSYSNFTSSTTHPSMTYPNHWQPHSWLSQPDGHMGQYQANTGTNHIDSFSSTMPLPSLHENTLNTDPSVKAGVAKTVQTAIVRHPIPSDDENKTVASYVSAEDKKASSSNLKRQVETNMTSEQHHGTITTATSSSNSNLENDASNPRESLSDCSVQLSKGVQLSKSTSGVAIEVQPQKPIRFTKANDESGFAEVKKIIRGMLDDGVTKPAKNFRKKHPTLACKYESVSLSVGIACFVRDYKASKATATKKKANAKANNSSDSKMPNVSLGPVDPLSKASQNVLEVGNVDTQTCEEQGVMTDMKHGTTIYSMQYNDAIAPASESSRGILENGTNTFNELSAQIVSKTKAEKPLLIPFTNRDDSAAYIKVKKIIHGMIDNGVSKPAKEFYKNHSAIANKYEKRSLSKAISRFSGEYKDKKAAASSLLSSSNSQVQKTSDEDVIHHSSKETQQSELKQNTTTATSIQSSLCSEVTQTENLMNNQIATQESQQHIQRIGVSTTAEIIHIDGTDDASFQTDQGHSNIEYIEIDATNHSQPKSDLTFCQSLQQTSQTVAKSPFHEKQSKTTFDTHIYAMSLAEWFFVEVVKVNIAGFRPKCKEYADELVKHGFYNKEMVLNFCTIDMIDSDDFKFMLLAHRQCLKKWLLEHRVSK</sequence>
<dbReference type="Proteomes" id="UP001054902">
    <property type="component" value="Unassembled WGS sequence"/>
</dbReference>
<name>A0AAD3D8N2_9STRA</name>